<dbReference type="GO" id="GO:0004834">
    <property type="term" value="F:tryptophan synthase activity"/>
    <property type="evidence" value="ECO:0007669"/>
    <property type="project" value="UniProtKB-EC"/>
</dbReference>
<proteinExistence type="inferred from homology"/>
<dbReference type="NCBIfam" id="TIGR00262">
    <property type="entry name" value="trpA"/>
    <property type="match status" value="1"/>
</dbReference>
<evidence type="ECO:0000256" key="8">
    <source>
        <dbReference type="HAMAP-Rule" id="MF_00131"/>
    </source>
</evidence>
<evidence type="ECO:0000256" key="5">
    <source>
        <dbReference type="ARBA" id="ARBA00023141"/>
    </source>
</evidence>
<sequence length="280" mass="29976">MSNQNFRNGDRNDDRYADMFTRLDAANEGAFVPFVMLGDPDIATSLEILKALAEGGADALELGIPYSDPIADGPTIQQASIRALSHKIHPSDCFEVIRQFREIYPDTPIGLLLYSNLVIKPGLEKFYNDAANAGVDSILIADVPLREADRFIAIANETGIKQILIAPPNASNETLAEIGQKSQGYTYLLGRAGVTGAETAATIPASELIAKLTQYKVAPPLLGFGISKPEQVKEAITAGAAGAISGSATVNIIEQNLSQPEVMLSKLREFVSAMKQATKK</sequence>
<comment type="subunit">
    <text evidence="2 8">Tetramer of two alpha and two beta chains.</text>
</comment>
<keyword evidence="6 8" id="KW-0456">Lyase</keyword>
<protein>
    <recommendedName>
        <fullName evidence="8">Tryptophan synthase alpha chain</fullName>
        <ecNumber evidence="8">4.2.1.20</ecNumber>
    </recommendedName>
</protein>
<dbReference type="CDD" id="cd04724">
    <property type="entry name" value="Tryptophan_synthase_alpha"/>
    <property type="match status" value="1"/>
</dbReference>
<dbReference type="Proteomes" id="UP001461163">
    <property type="component" value="Unassembled WGS sequence"/>
</dbReference>
<dbReference type="InterPro" id="IPR011060">
    <property type="entry name" value="RibuloseP-bd_barrel"/>
</dbReference>
<evidence type="ECO:0000256" key="3">
    <source>
        <dbReference type="ARBA" id="ARBA00022605"/>
    </source>
</evidence>
<dbReference type="SUPFAM" id="SSF51366">
    <property type="entry name" value="Ribulose-phoshate binding barrel"/>
    <property type="match status" value="1"/>
</dbReference>
<dbReference type="InterPro" id="IPR013785">
    <property type="entry name" value="Aldolase_TIM"/>
</dbReference>
<dbReference type="Pfam" id="PF00290">
    <property type="entry name" value="Trp_syntA"/>
    <property type="match status" value="1"/>
</dbReference>
<feature type="active site" description="Proton acceptor" evidence="8">
    <location>
        <position position="61"/>
    </location>
</feature>
<comment type="pathway">
    <text evidence="1 8">Amino-acid biosynthesis; L-tryptophan biosynthesis; L-tryptophan from chorismate: step 5/5.</text>
</comment>
<keyword evidence="11" id="KW-1185">Reference proteome</keyword>
<accession>A0ABU9SS74</accession>
<evidence type="ECO:0000256" key="1">
    <source>
        <dbReference type="ARBA" id="ARBA00004733"/>
    </source>
</evidence>
<name>A0ABU9SS74_9ALTE</name>
<dbReference type="HAMAP" id="MF_00131">
    <property type="entry name" value="Trp_synth_alpha"/>
    <property type="match status" value="1"/>
</dbReference>
<comment type="similarity">
    <text evidence="8 9">Belongs to the TrpA family.</text>
</comment>
<comment type="catalytic activity">
    <reaction evidence="7 8">
        <text>(1S,2R)-1-C-(indol-3-yl)glycerol 3-phosphate + L-serine = D-glyceraldehyde 3-phosphate + L-tryptophan + H2O</text>
        <dbReference type="Rhea" id="RHEA:10532"/>
        <dbReference type="ChEBI" id="CHEBI:15377"/>
        <dbReference type="ChEBI" id="CHEBI:33384"/>
        <dbReference type="ChEBI" id="CHEBI:57912"/>
        <dbReference type="ChEBI" id="CHEBI:58866"/>
        <dbReference type="ChEBI" id="CHEBI:59776"/>
        <dbReference type="EC" id="4.2.1.20"/>
    </reaction>
</comment>
<keyword evidence="5 8" id="KW-0057">Aromatic amino acid biosynthesis</keyword>
<gene>
    <name evidence="8 10" type="primary">trpA</name>
    <name evidence="10" type="ORF">WNY77_03210</name>
</gene>
<comment type="function">
    <text evidence="8">The alpha subunit is responsible for the aldol cleavage of indoleglycerol phosphate to indole and glyceraldehyde 3-phosphate.</text>
</comment>
<evidence type="ECO:0000256" key="6">
    <source>
        <dbReference type="ARBA" id="ARBA00023239"/>
    </source>
</evidence>
<evidence type="ECO:0000313" key="11">
    <source>
        <dbReference type="Proteomes" id="UP001461163"/>
    </source>
</evidence>
<dbReference type="Gene3D" id="3.20.20.70">
    <property type="entry name" value="Aldolase class I"/>
    <property type="match status" value="1"/>
</dbReference>
<feature type="active site" description="Proton acceptor" evidence="8">
    <location>
        <position position="72"/>
    </location>
</feature>
<keyword evidence="4 8" id="KW-0822">Tryptophan biosynthesis</keyword>
<dbReference type="PROSITE" id="PS00167">
    <property type="entry name" value="TRP_SYNTHASE_ALPHA"/>
    <property type="match status" value="1"/>
</dbReference>
<dbReference type="RefSeq" id="WP_006991997.1">
    <property type="nucleotide sequence ID" value="NZ_JBBMQS010000002.1"/>
</dbReference>
<dbReference type="PANTHER" id="PTHR43406">
    <property type="entry name" value="TRYPTOPHAN SYNTHASE, ALPHA CHAIN"/>
    <property type="match status" value="1"/>
</dbReference>
<evidence type="ECO:0000256" key="2">
    <source>
        <dbReference type="ARBA" id="ARBA00011270"/>
    </source>
</evidence>
<evidence type="ECO:0000313" key="10">
    <source>
        <dbReference type="EMBL" id="MEM5496400.1"/>
    </source>
</evidence>
<dbReference type="InterPro" id="IPR002028">
    <property type="entry name" value="Trp_synthase_suA"/>
</dbReference>
<comment type="caution">
    <text evidence="10">The sequence shown here is derived from an EMBL/GenBank/DDBJ whole genome shotgun (WGS) entry which is preliminary data.</text>
</comment>
<reference evidence="10 11" key="1">
    <citation type="submission" date="2024-03" db="EMBL/GenBank/DDBJ databases">
        <title>Community enrichment and isolation of bacterial strains for fucoidan degradation.</title>
        <authorList>
            <person name="Sichert A."/>
        </authorList>
    </citation>
    <scope>NUCLEOTIDE SEQUENCE [LARGE SCALE GENOMIC DNA]</scope>
    <source>
        <strain evidence="10 11">AS12</strain>
    </source>
</reference>
<evidence type="ECO:0000256" key="4">
    <source>
        <dbReference type="ARBA" id="ARBA00022822"/>
    </source>
</evidence>
<dbReference type="InterPro" id="IPR018204">
    <property type="entry name" value="Trp_synthase_alpha_AS"/>
</dbReference>
<keyword evidence="3 8" id="KW-0028">Amino-acid biosynthesis</keyword>
<evidence type="ECO:0000256" key="9">
    <source>
        <dbReference type="RuleBase" id="RU003662"/>
    </source>
</evidence>
<dbReference type="PANTHER" id="PTHR43406:SF1">
    <property type="entry name" value="TRYPTOPHAN SYNTHASE ALPHA CHAIN, CHLOROPLASTIC"/>
    <property type="match status" value="1"/>
</dbReference>
<dbReference type="EC" id="4.2.1.20" evidence="8"/>
<organism evidence="10 11">
    <name type="scientific">Paraglaciecola mesophila</name>
    <dbReference type="NCBI Taxonomy" id="197222"/>
    <lineage>
        <taxon>Bacteria</taxon>
        <taxon>Pseudomonadati</taxon>
        <taxon>Pseudomonadota</taxon>
        <taxon>Gammaproteobacteria</taxon>
        <taxon>Alteromonadales</taxon>
        <taxon>Alteromonadaceae</taxon>
        <taxon>Paraglaciecola</taxon>
    </lineage>
</organism>
<evidence type="ECO:0000256" key="7">
    <source>
        <dbReference type="ARBA" id="ARBA00049047"/>
    </source>
</evidence>
<dbReference type="EMBL" id="JBBMQS010000002">
    <property type="protein sequence ID" value="MEM5496400.1"/>
    <property type="molecule type" value="Genomic_DNA"/>
</dbReference>